<proteinExistence type="predicted"/>
<feature type="transmembrane region" description="Helical" evidence="1">
    <location>
        <begin position="48"/>
        <end position="66"/>
    </location>
</feature>
<keyword evidence="1" id="KW-0812">Transmembrane</keyword>
<dbReference type="RefSeq" id="WP_380772182.1">
    <property type="nucleotide sequence ID" value="NZ_JBHUEO010000005.1"/>
</dbReference>
<dbReference type="InterPro" id="IPR058887">
    <property type="entry name" value="YuzI-like"/>
</dbReference>
<keyword evidence="3" id="KW-1185">Reference proteome</keyword>
<comment type="caution">
    <text evidence="2">The sequence shown here is derived from an EMBL/GenBank/DDBJ whole genome shotgun (WGS) entry which is preliminary data.</text>
</comment>
<dbReference type="Proteomes" id="UP001597301">
    <property type="component" value="Unassembled WGS sequence"/>
</dbReference>
<feature type="transmembrane region" description="Helical" evidence="1">
    <location>
        <begin position="6"/>
        <end position="28"/>
    </location>
</feature>
<accession>A0ABW4KDM3</accession>
<evidence type="ECO:0000256" key="1">
    <source>
        <dbReference type="SAM" id="Phobius"/>
    </source>
</evidence>
<organism evidence="2 3">
    <name type="scientific">Siminovitchia sediminis</name>
    <dbReference type="NCBI Taxonomy" id="1274353"/>
    <lineage>
        <taxon>Bacteria</taxon>
        <taxon>Bacillati</taxon>
        <taxon>Bacillota</taxon>
        <taxon>Bacilli</taxon>
        <taxon>Bacillales</taxon>
        <taxon>Bacillaceae</taxon>
        <taxon>Siminovitchia</taxon>
    </lineage>
</organism>
<dbReference type="Pfam" id="PF26135">
    <property type="entry name" value="YuzI"/>
    <property type="match status" value="1"/>
</dbReference>
<keyword evidence="1" id="KW-1133">Transmembrane helix</keyword>
<reference evidence="3" key="1">
    <citation type="journal article" date="2019" name="Int. J. Syst. Evol. Microbiol.">
        <title>The Global Catalogue of Microorganisms (GCM) 10K type strain sequencing project: providing services to taxonomists for standard genome sequencing and annotation.</title>
        <authorList>
            <consortium name="The Broad Institute Genomics Platform"/>
            <consortium name="The Broad Institute Genome Sequencing Center for Infectious Disease"/>
            <person name="Wu L."/>
            <person name="Ma J."/>
        </authorList>
    </citation>
    <scope>NUCLEOTIDE SEQUENCE [LARGE SCALE GENOMIC DNA]</scope>
    <source>
        <strain evidence="3">CGMCC 1.12295</strain>
    </source>
</reference>
<keyword evidence="1" id="KW-0472">Membrane</keyword>
<name>A0ABW4KDM3_9BACI</name>
<dbReference type="EMBL" id="JBHUEO010000005">
    <property type="protein sequence ID" value="MFD1705631.1"/>
    <property type="molecule type" value="Genomic_DNA"/>
</dbReference>
<protein>
    <submittedName>
        <fullName evidence="2">Uncharacterized protein</fullName>
    </submittedName>
</protein>
<evidence type="ECO:0000313" key="3">
    <source>
        <dbReference type="Proteomes" id="UP001597301"/>
    </source>
</evidence>
<gene>
    <name evidence="2" type="ORF">ACFSCZ_02565</name>
</gene>
<sequence>MLFRAAVYLIGFGLAMVGGINIIAYLNLLPMGYSYSQYLMFIGRRPECYLFPAGLIIIWFSIYGFHSGDDPPSR</sequence>
<evidence type="ECO:0000313" key="2">
    <source>
        <dbReference type="EMBL" id="MFD1705631.1"/>
    </source>
</evidence>